<sequence>MNLHAVAKPLPQGLEVERRDSREGVEVTLPFKVFHGEHCYKGIRLSRTHLVVANDHEMPAFPASQPIDVSVRLTLSGTEFVLSLSVMANACEPGMTKLDIADISEEAATTLSNFVRIAVTGWLPRAEDLAKGWDSETPLKQASTPSVRRGIFPWLVFGASALLLAFGVTFTAQQIYYDMTRIRAEAAAISAPRTDLISHEYGSVAPDIVGVGAKAKPGQFLARVVSDDLEASMKMEEADLALLKESESVPSSAGKQEIIQGRIAALERRRQALSYRSQCECKVIWAAPPNTPVAPGTLLVSLVASGADQIRVEALVSPADALNISPGQMATVTPAGSAIGRSAHVGAVKYEFVPAPKIGLGKREGFVTVELVIDGAVDELIPGTPADVLIWK</sequence>
<dbReference type="InterPro" id="IPR050739">
    <property type="entry name" value="MFP"/>
</dbReference>
<proteinExistence type="predicted"/>
<keyword evidence="3 5" id="KW-1133">Transmembrane helix</keyword>
<comment type="caution">
    <text evidence="6">The sequence shown here is derived from an EMBL/GenBank/DDBJ whole genome shotgun (WGS) entry which is preliminary data.</text>
</comment>
<keyword evidence="7" id="KW-1185">Reference proteome</keyword>
<dbReference type="AlphaFoldDB" id="A0A371XEN4"/>
<protein>
    <submittedName>
        <fullName evidence="6">Uncharacterized protein</fullName>
    </submittedName>
</protein>
<feature type="transmembrane region" description="Helical" evidence="5">
    <location>
        <begin position="151"/>
        <end position="172"/>
    </location>
</feature>
<keyword evidence="2 5" id="KW-0812">Transmembrane</keyword>
<evidence type="ECO:0000256" key="3">
    <source>
        <dbReference type="ARBA" id="ARBA00022989"/>
    </source>
</evidence>
<evidence type="ECO:0000256" key="4">
    <source>
        <dbReference type="ARBA" id="ARBA00023136"/>
    </source>
</evidence>
<evidence type="ECO:0000313" key="6">
    <source>
        <dbReference type="EMBL" id="RFC67701.1"/>
    </source>
</evidence>
<reference evidence="7" key="1">
    <citation type="submission" date="2018-08" db="EMBL/GenBank/DDBJ databases">
        <authorList>
            <person name="Im W.T."/>
        </authorList>
    </citation>
    <scope>NUCLEOTIDE SEQUENCE [LARGE SCALE GENOMIC DNA]</scope>
    <source>
        <strain evidence="7">LA-28</strain>
    </source>
</reference>
<dbReference type="PANTHER" id="PTHR30386:SF26">
    <property type="entry name" value="TRANSPORT PROTEIN COMB"/>
    <property type="match status" value="1"/>
</dbReference>
<accession>A0A371XEN4</accession>
<keyword evidence="4 5" id="KW-0472">Membrane</keyword>
<dbReference type="Proteomes" id="UP000262379">
    <property type="component" value="Unassembled WGS sequence"/>
</dbReference>
<evidence type="ECO:0000256" key="1">
    <source>
        <dbReference type="ARBA" id="ARBA00004167"/>
    </source>
</evidence>
<comment type="subcellular location">
    <subcellularLocation>
        <location evidence="1">Membrane</location>
        <topology evidence="1">Single-pass membrane protein</topology>
    </subcellularLocation>
</comment>
<dbReference type="EMBL" id="QURN01000006">
    <property type="protein sequence ID" value="RFC67701.1"/>
    <property type="molecule type" value="Genomic_DNA"/>
</dbReference>
<evidence type="ECO:0000256" key="2">
    <source>
        <dbReference type="ARBA" id="ARBA00022692"/>
    </source>
</evidence>
<dbReference type="PANTHER" id="PTHR30386">
    <property type="entry name" value="MEMBRANE FUSION SUBUNIT OF EMRAB-TOLC MULTIDRUG EFFLUX PUMP"/>
    <property type="match status" value="1"/>
</dbReference>
<gene>
    <name evidence="6" type="ORF">DY251_08850</name>
</gene>
<name>A0A371XEN4_9HYPH</name>
<evidence type="ECO:0000256" key="5">
    <source>
        <dbReference type="SAM" id="Phobius"/>
    </source>
</evidence>
<organism evidence="6 7">
    <name type="scientific">Mesorhizobium denitrificans</name>
    <dbReference type="NCBI Taxonomy" id="2294114"/>
    <lineage>
        <taxon>Bacteria</taxon>
        <taxon>Pseudomonadati</taxon>
        <taxon>Pseudomonadota</taxon>
        <taxon>Alphaproteobacteria</taxon>
        <taxon>Hyphomicrobiales</taxon>
        <taxon>Phyllobacteriaceae</taxon>
        <taxon>Mesorhizobium</taxon>
    </lineage>
</organism>
<dbReference type="GO" id="GO:0016020">
    <property type="term" value="C:membrane"/>
    <property type="evidence" value="ECO:0007669"/>
    <property type="project" value="UniProtKB-SubCell"/>
</dbReference>
<evidence type="ECO:0000313" key="7">
    <source>
        <dbReference type="Proteomes" id="UP000262379"/>
    </source>
</evidence>